<evidence type="ECO:0000313" key="17">
    <source>
        <dbReference type="EMBL" id="NXQ06325.1"/>
    </source>
</evidence>
<feature type="region of interest" description="Disordered" evidence="12">
    <location>
        <begin position="1"/>
        <end position="39"/>
    </location>
</feature>
<dbReference type="PROSITE" id="PS51194">
    <property type="entry name" value="HELICASE_CTER"/>
    <property type="match status" value="1"/>
</dbReference>
<keyword evidence="4" id="KW-0547">Nucleotide-binding</keyword>
<dbReference type="Proteomes" id="UP000656497">
    <property type="component" value="Unassembled WGS sequence"/>
</dbReference>
<organism evidence="17 18">
    <name type="scientific">Vidua macroura</name>
    <name type="common">Pin-tailed whydah</name>
    <dbReference type="NCBI Taxonomy" id="187451"/>
    <lineage>
        <taxon>Eukaryota</taxon>
        <taxon>Metazoa</taxon>
        <taxon>Chordata</taxon>
        <taxon>Craniata</taxon>
        <taxon>Vertebrata</taxon>
        <taxon>Euteleostomi</taxon>
        <taxon>Archelosauria</taxon>
        <taxon>Archosauria</taxon>
        <taxon>Dinosauria</taxon>
        <taxon>Saurischia</taxon>
        <taxon>Theropoda</taxon>
        <taxon>Coelurosauria</taxon>
        <taxon>Aves</taxon>
        <taxon>Neognathae</taxon>
        <taxon>Neoaves</taxon>
        <taxon>Telluraves</taxon>
        <taxon>Australaves</taxon>
        <taxon>Passeriformes</taxon>
        <taxon>Passeroidea</taxon>
        <taxon>Estrildidae</taxon>
        <taxon>Viduinae</taxon>
        <taxon>Vidua</taxon>
    </lineage>
</organism>
<keyword evidence="5" id="KW-0378">Hydrolase</keyword>
<evidence type="ECO:0000256" key="2">
    <source>
        <dbReference type="ARBA" id="ARBA00012552"/>
    </source>
</evidence>
<evidence type="ECO:0000256" key="3">
    <source>
        <dbReference type="ARBA" id="ARBA00022490"/>
    </source>
</evidence>
<dbReference type="EMBL" id="WBNN01031772">
    <property type="protein sequence ID" value="NXQ06325.1"/>
    <property type="molecule type" value="Genomic_DNA"/>
</dbReference>
<dbReference type="InterPro" id="IPR011545">
    <property type="entry name" value="DEAD/DEAH_box_helicase_dom"/>
</dbReference>
<feature type="compositionally biased region" description="Polar residues" evidence="12">
    <location>
        <begin position="55"/>
        <end position="64"/>
    </location>
</feature>
<dbReference type="GO" id="GO:0003723">
    <property type="term" value="F:RNA binding"/>
    <property type="evidence" value="ECO:0007669"/>
    <property type="project" value="UniProtKB-KW"/>
</dbReference>
<dbReference type="SMART" id="SM00487">
    <property type="entry name" value="DEXDc"/>
    <property type="match status" value="1"/>
</dbReference>
<protein>
    <recommendedName>
        <fullName evidence="2">RNA helicase</fullName>
        <ecNumber evidence="2">3.6.4.13</ecNumber>
    </recommendedName>
</protein>
<keyword evidence="6 17" id="KW-0347">Helicase</keyword>
<keyword evidence="18" id="KW-1185">Reference proteome</keyword>
<evidence type="ECO:0000259" key="14">
    <source>
        <dbReference type="PROSITE" id="PS51192"/>
    </source>
</evidence>
<dbReference type="PROSITE" id="PS51192">
    <property type="entry name" value="HELICASE_ATP_BIND_1"/>
    <property type="match status" value="1"/>
</dbReference>
<dbReference type="PROSITE" id="PS51195">
    <property type="entry name" value="Q_MOTIF"/>
    <property type="match status" value="1"/>
</dbReference>
<feature type="transmembrane region" description="Helical" evidence="13">
    <location>
        <begin position="328"/>
        <end position="350"/>
    </location>
</feature>
<dbReference type="CDD" id="cd17940">
    <property type="entry name" value="DEADc_DDX6"/>
    <property type="match status" value="1"/>
</dbReference>
<dbReference type="GO" id="GO:0005524">
    <property type="term" value="F:ATP binding"/>
    <property type="evidence" value="ECO:0007669"/>
    <property type="project" value="UniProtKB-KW"/>
</dbReference>
<dbReference type="GO" id="GO:0000932">
    <property type="term" value="C:P-body"/>
    <property type="evidence" value="ECO:0007669"/>
    <property type="project" value="UniProtKB-SubCell"/>
</dbReference>
<evidence type="ECO:0000256" key="6">
    <source>
        <dbReference type="ARBA" id="ARBA00022806"/>
    </source>
</evidence>
<dbReference type="AlphaFoldDB" id="A0A852EJG2"/>
<dbReference type="InterPro" id="IPR014001">
    <property type="entry name" value="Helicase_ATP-bd"/>
</dbReference>
<dbReference type="GO" id="GO:0003724">
    <property type="term" value="F:RNA helicase activity"/>
    <property type="evidence" value="ECO:0007669"/>
    <property type="project" value="UniProtKB-EC"/>
</dbReference>
<keyword evidence="13" id="KW-0472">Membrane</keyword>
<name>A0A852EJG2_VIDMA</name>
<evidence type="ECO:0000256" key="9">
    <source>
        <dbReference type="ARBA" id="ARBA00038316"/>
    </source>
</evidence>
<evidence type="ECO:0000256" key="5">
    <source>
        <dbReference type="ARBA" id="ARBA00022801"/>
    </source>
</evidence>
<feature type="region of interest" description="Disordered" evidence="12">
    <location>
        <begin position="55"/>
        <end position="75"/>
    </location>
</feature>
<evidence type="ECO:0000313" key="18">
    <source>
        <dbReference type="Proteomes" id="UP000656497"/>
    </source>
</evidence>
<proteinExistence type="inferred from homology"/>
<gene>
    <name evidence="17" type="primary">Ddx6</name>
    <name evidence="17" type="ORF">VIDMAC_R13376</name>
</gene>
<evidence type="ECO:0000256" key="11">
    <source>
        <dbReference type="PROSITE-ProRule" id="PRU00552"/>
    </source>
</evidence>
<evidence type="ECO:0000256" key="1">
    <source>
        <dbReference type="ARBA" id="ARBA00004201"/>
    </source>
</evidence>
<dbReference type="Gene3D" id="3.40.50.300">
    <property type="entry name" value="P-loop containing nucleotide triphosphate hydrolases"/>
    <property type="match status" value="2"/>
</dbReference>
<dbReference type="SUPFAM" id="SSF52540">
    <property type="entry name" value="P-loop containing nucleoside triphosphate hydrolases"/>
    <property type="match status" value="2"/>
</dbReference>
<comment type="subcellular location">
    <subcellularLocation>
        <location evidence="1">Cytoplasm</location>
        <location evidence="1">P-body</location>
    </subcellularLocation>
</comment>
<dbReference type="Pfam" id="PF00271">
    <property type="entry name" value="Helicase_C"/>
    <property type="match status" value="1"/>
</dbReference>
<dbReference type="EC" id="3.6.4.13" evidence="2"/>
<dbReference type="FunFam" id="3.40.50.300:FF:000364">
    <property type="entry name" value="ATP-dependent RNA helicase DDX6"/>
    <property type="match status" value="1"/>
</dbReference>
<feature type="domain" description="Helicase ATP-binding" evidence="14">
    <location>
        <begin position="127"/>
        <end position="298"/>
    </location>
</feature>
<reference evidence="17" key="1">
    <citation type="submission" date="2019-09" db="EMBL/GenBank/DDBJ databases">
        <title>Bird 10,000 Genomes (B10K) Project - Family phase.</title>
        <authorList>
            <person name="Zhang G."/>
        </authorList>
    </citation>
    <scope>NUCLEOTIDE SEQUENCE</scope>
    <source>
        <strain evidence="17">B10K-DU-002-50</strain>
        <tissue evidence="17">Muscle</tissue>
    </source>
</reference>
<feature type="short sequence motif" description="Q motif" evidence="11">
    <location>
        <begin position="96"/>
        <end position="124"/>
    </location>
</feature>
<dbReference type="PANTHER" id="PTHR47960">
    <property type="entry name" value="DEAD-BOX ATP-DEPENDENT RNA HELICASE 50"/>
    <property type="match status" value="1"/>
</dbReference>
<keyword evidence="7" id="KW-0067">ATP-binding</keyword>
<dbReference type="GO" id="GO:0016787">
    <property type="term" value="F:hydrolase activity"/>
    <property type="evidence" value="ECO:0007669"/>
    <property type="project" value="UniProtKB-KW"/>
</dbReference>
<dbReference type="CDD" id="cd18787">
    <property type="entry name" value="SF2_C_DEAD"/>
    <property type="match status" value="1"/>
</dbReference>
<comment type="similarity">
    <text evidence="9">Belongs to the DEAD box helicase family. DDX6/DHH1 subfamily.</text>
</comment>
<keyword evidence="3" id="KW-0963">Cytoplasm</keyword>
<feature type="non-terminal residue" evidence="17">
    <location>
        <position position="1"/>
    </location>
</feature>
<dbReference type="InterPro" id="IPR001650">
    <property type="entry name" value="Helicase_C-like"/>
</dbReference>
<keyword evidence="13" id="KW-1133">Transmembrane helix</keyword>
<dbReference type="InterPro" id="IPR014014">
    <property type="entry name" value="RNA_helicase_DEAD_Q_motif"/>
</dbReference>
<feature type="non-terminal residue" evidence="17">
    <location>
        <position position="464"/>
    </location>
</feature>
<evidence type="ECO:0000256" key="13">
    <source>
        <dbReference type="SAM" id="Phobius"/>
    </source>
</evidence>
<feature type="domain" description="Helicase C-terminal" evidence="15">
    <location>
        <begin position="296"/>
        <end position="449"/>
    </location>
</feature>
<comment type="catalytic activity">
    <reaction evidence="10">
        <text>ATP + H2O = ADP + phosphate + H(+)</text>
        <dbReference type="Rhea" id="RHEA:13065"/>
        <dbReference type="ChEBI" id="CHEBI:15377"/>
        <dbReference type="ChEBI" id="CHEBI:15378"/>
        <dbReference type="ChEBI" id="CHEBI:30616"/>
        <dbReference type="ChEBI" id="CHEBI:43474"/>
        <dbReference type="ChEBI" id="CHEBI:456216"/>
        <dbReference type="EC" id="3.6.4.13"/>
    </reaction>
</comment>
<evidence type="ECO:0000256" key="10">
    <source>
        <dbReference type="ARBA" id="ARBA00047984"/>
    </source>
</evidence>
<sequence>MSTARTENPVIMGLSSQNGQLRGPVKPSGGPGGGGTQTQQQMNQLKNANTINNGTQQQAQSMTTAIKPGDDWKKTLKLPPKDLRIKTSDVTSTKGNEFEDYCLKRELLMGIFEMGWEKPSPIQEESIPIALSGRDILARAKNGTGKSGAYLIPLLERLDLKKDNIQAMVIVPTRELALQVSQICIQVSKHMGGAKVMATTGGTNLRDDIMRLDDTVHVVIATPGRILDLIKKGVAKVEHVQMIVLDEANKLLSQDFVQIMEDIILTLPKNRQILLYSATFPLSVQKFMNSHLQKPYEINLMEELTLKGVTQYYAYVTERQKVHCLNTLFSRLVGLWVLVFCFSLFICMYFQEHRNRVFHDFRNGLCRNLVCTDLFTRGIDIQAVNVVINFDFPKLAETYLHRIGRSGRFGHLGLAINLITYDDRFNLKSIEEQLGTEIKPIPSNIDKSLYVAEYHSEPVEDEKQ</sequence>
<evidence type="ECO:0000259" key="16">
    <source>
        <dbReference type="PROSITE" id="PS51195"/>
    </source>
</evidence>
<keyword evidence="8" id="KW-0694">RNA-binding</keyword>
<accession>A0A852EJG2</accession>
<dbReference type="InterPro" id="IPR027417">
    <property type="entry name" value="P-loop_NTPase"/>
</dbReference>
<evidence type="ECO:0000256" key="7">
    <source>
        <dbReference type="ARBA" id="ARBA00022840"/>
    </source>
</evidence>
<feature type="domain" description="DEAD-box RNA helicase Q" evidence="16">
    <location>
        <begin position="96"/>
        <end position="124"/>
    </location>
</feature>
<comment type="caution">
    <text evidence="17">The sequence shown here is derived from an EMBL/GenBank/DDBJ whole genome shotgun (WGS) entry which is preliminary data.</text>
</comment>
<evidence type="ECO:0000259" key="15">
    <source>
        <dbReference type="PROSITE" id="PS51194"/>
    </source>
</evidence>
<evidence type="ECO:0000256" key="8">
    <source>
        <dbReference type="ARBA" id="ARBA00022884"/>
    </source>
</evidence>
<dbReference type="Pfam" id="PF00270">
    <property type="entry name" value="DEAD"/>
    <property type="match status" value="1"/>
</dbReference>
<evidence type="ECO:0000256" key="4">
    <source>
        <dbReference type="ARBA" id="ARBA00022741"/>
    </source>
</evidence>
<keyword evidence="13" id="KW-0812">Transmembrane</keyword>
<evidence type="ECO:0000256" key="12">
    <source>
        <dbReference type="SAM" id="MobiDB-lite"/>
    </source>
</evidence>
<dbReference type="SMART" id="SM00490">
    <property type="entry name" value="HELICc"/>
    <property type="match status" value="1"/>
</dbReference>